<evidence type="ECO:0000256" key="1">
    <source>
        <dbReference type="SAM" id="Phobius"/>
    </source>
</evidence>
<gene>
    <name evidence="2" type="ORF">DARMORV10_C03P12230.1</name>
</gene>
<organism evidence="2">
    <name type="scientific">Brassica napus</name>
    <name type="common">Rape</name>
    <dbReference type="NCBI Taxonomy" id="3708"/>
    <lineage>
        <taxon>Eukaryota</taxon>
        <taxon>Viridiplantae</taxon>
        <taxon>Streptophyta</taxon>
        <taxon>Embryophyta</taxon>
        <taxon>Tracheophyta</taxon>
        <taxon>Spermatophyta</taxon>
        <taxon>Magnoliopsida</taxon>
        <taxon>eudicotyledons</taxon>
        <taxon>Gunneridae</taxon>
        <taxon>Pentapetalae</taxon>
        <taxon>rosids</taxon>
        <taxon>malvids</taxon>
        <taxon>Brassicales</taxon>
        <taxon>Brassicaceae</taxon>
        <taxon>Brassiceae</taxon>
        <taxon>Brassica</taxon>
    </lineage>
</organism>
<keyword evidence="1" id="KW-0472">Membrane</keyword>
<proteinExistence type="predicted"/>
<dbReference type="EMBL" id="HG994367">
    <property type="protein sequence ID" value="CAF1698193.1"/>
    <property type="molecule type" value="Genomic_DNA"/>
</dbReference>
<dbReference type="AlphaFoldDB" id="A0A816I0T4"/>
<dbReference type="Proteomes" id="UP001295469">
    <property type="component" value="Chromosome C03"/>
</dbReference>
<reference evidence="2" key="1">
    <citation type="submission" date="2021-01" db="EMBL/GenBank/DDBJ databases">
        <authorList>
            <consortium name="Genoscope - CEA"/>
            <person name="William W."/>
        </authorList>
    </citation>
    <scope>NUCLEOTIDE SEQUENCE</scope>
</reference>
<accession>A0A816I0T4</accession>
<keyword evidence="1" id="KW-1133">Transmembrane helix</keyword>
<feature type="transmembrane region" description="Helical" evidence="1">
    <location>
        <begin position="21"/>
        <end position="45"/>
    </location>
</feature>
<sequence>MWREAHDKKVPSSSKLIIRMLNKLNCICISIFYFLYDLIGSLLILKRHGKEICSPQLRLSMPHSLLKYGDSLVTKLWRLSRDESTAEFKVDFTPSSHMCSSSTSHHLRNLVVTPSARVRRQSSLTERRKILPKFPLFFFISCSFNLPTHGSDMFLMGIMKQLFLCFERHQISFFLVQLTHAEMHDKSKLNSLLILPTFVALYSP</sequence>
<evidence type="ECO:0000313" key="2">
    <source>
        <dbReference type="EMBL" id="CAF1698193.1"/>
    </source>
</evidence>
<protein>
    <submittedName>
        <fullName evidence="2">(rape) hypothetical protein</fullName>
    </submittedName>
</protein>
<keyword evidence="1" id="KW-0812">Transmembrane</keyword>
<name>A0A816I0T4_BRANA</name>